<dbReference type="InterPro" id="IPR032567">
    <property type="entry name" value="RTL1-rel"/>
</dbReference>
<proteinExistence type="predicted"/>
<dbReference type="Pfam" id="PF08284">
    <property type="entry name" value="RVP_2"/>
    <property type="match status" value="1"/>
</dbReference>
<feature type="compositionally biased region" description="Polar residues" evidence="1">
    <location>
        <begin position="256"/>
        <end position="267"/>
    </location>
</feature>
<keyword evidence="2" id="KW-0695">RNA-directed DNA polymerase</keyword>
<dbReference type="EMBL" id="BQNB010017127">
    <property type="protein sequence ID" value="GJT59632.1"/>
    <property type="molecule type" value="Genomic_DNA"/>
</dbReference>
<dbReference type="SUPFAM" id="SSF50630">
    <property type="entry name" value="Acid proteases"/>
    <property type="match status" value="1"/>
</dbReference>
<gene>
    <name evidence="2" type="ORF">Tco_1003165</name>
</gene>
<feature type="region of interest" description="Disordered" evidence="1">
    <location>
        <begin position="137"/>
        <end position="200"/>
    </location>
</feature>
<evidence type="ECO:0000313" key="2">
    <source>
        <dbReference type="EMBL" id="GJT59632.1"/>
    </source>
</evidence>
<reference evidence="2" key="2">
    <citation type="submission" date="2022-01" db="EMBL/GenBank/DDBJ databases">
        <authorList>
            <person name="Yamashiro T."/>
            <person name="Shiraishi A."/>
            <person name="Satake H."/>
            <person name="Nakayama K."/>
        </authorList>
    </citation>
    <scope>NUCLEOTIDE SEQUENCE</scope>
</reference>
<evidence type="ECO:0000313" key="3">
    <source>
        <dbReference type="Proteomes" id="UP001151760"/>
    </source>
</evidence>
<feature type="compositionally biased region" description="Low complexity" evidence="1">
    <location>
        <begin position="144"/>
        <end position="186"/>
    </location>
</feature>
<dbReference type="CDD" id="cd00303">
    <property type="entry name" value="retropepsin_like"/>
    <property type="match status" value="1"/>
</dbReference>
<dbReference type="PANTHER" id="PTHR15503">
    <property type="entry name" value="LDOC1 RELATED"/>
    <property type="match status" value="1"/>
</dbReference>
<organism evidence="2 3">
    <name type="scientific">Tanacetum coccineum</name>
    <dbReference type="NCBI Taxonomy" id="301880"/>
    <lineage>
        <taxon>Eukaryota</taxon>
        <taxon>Viridiplantae</taxon>
        <taxon>Streptophyta</taxon>
        <taxon>Embryophyta</taxon>
        <taxon>Tracheophyta</taxon>
        <taxon>Spermatophyta</taxon>
        <taxon>Magnoliopsida</taxon>
        <taxon>eudicotyledons</taxon>
        <taxon>Gunneridae</taxon>
        <taxon>Pentapetalae</taxon>
        <taxon>asterids</taxon>
        <taxon>campanulids</taxon>
        <taxon>Asterales</taxon>
        <taxon>Asteraceae</taxon>
        <taxon>Asteroideae</taxon>
        <taxon>Anthemideae</taxon>
        <taxon>Anthemidinae</taxon>
        <taxon>Tanacetum</taxon>
    </lineage>
</organism>
<dbReference type="Gene3D" id="2.40.70.10">
    <property type="entry name" value="Acid Proteases"/>
    <property type="match status" value="1"/>
</dbReference>
<dbReference type="InterPro" id="IPR021109">
    <property type="entry name" value="Peptidase_aspartic_dom_sf"/>
</dbReference>
<name>A0ABQ5FAM9_9ASTR</name>
<keyword evidence="2" id="KW-0808">Transferase</keyword>
<keyword evidence="2" id="KW-0548">Nucleotidyltransferase</keyword>
<dbReference type="GO" id="GO:0003964">
    <property type="term" value="F:RNA-directed DNA polymerase activity"/>
    <property type="evidence" value="ECO:0007669"/>
    <property type="project" value="UniProtKB-KW"/>
</dbReference>
<dbReference type="PANTHER" id="PTHR15503:SF45">
    <property type="entry name" value="RNA-DIRECTED DNA POLYMERASE HOMOLOG"/>
    <property type="match status" value="1"/>
</dbReference>
<dbReference type="Proteomes" id="UP001151760">
    <property type="component" value="Unassembled WGS sequence"/>
</dbReference>
<keyword evidence="3" id="KW-1185">Reference proteome</keyword>
<reference evidence="2" key="1">
    <citation type="journal article" date="2022" name="Int. J. Mol. Sci.">
        <title>Draft Genome of Tanacetum Coccineum: Genomic Comparison of Closely Related Tanacetum-Family Plants.</title>
        <authorList>
            <person name="Yamashiro T."/>
            <person name="Shiraishi A."/>
            <person name="Nakayama K."/>
            <person name="Satake H."/>
        </authorList>
    </citation>
    <scope>NUCLEOTIDE SEQUENCE</scope>
</reference>
<feature type="compositionally biased region" description="Polar residues" evidence="1">
    <location>
        <begin position="223"/>
        <end position="234"/>
    </location>
</feature>
<accession>A0ABQ5FAM9</accession>
<feature type="region of interest" description="Disordered" evidence="1">
    <location>
        <begin position="222"/>
        <end position="267"/>
    </location>
</feature>
<sequence>MTAPIISILSNSSEESVGSHATRVIIFGTIPTSIPIIPVVPAEVPIAPVDPLVAPKVGAVYVISPTGELDLVDYSSSFDFYPSEDSLPVAPELPLAIPFGRPYRTHPNGSRKLLTARKKVRPFPARRLAWRRVSHLSSDHHSSPDFTSDSSSSSLSLDSSLDISSGSSSESLLDSSSVHSSGQSHSRPSTRVASPRLVDPSIKTQRCSEAFMRWRSKPLSTLYPPTTSESSLDSCSERPLDSSSHSAGPSHKRCISPTTLVPSSTPVSRSIAPALSYLPPHKRFRDSYSSEVSGEEHIEMGTVDAETIADLGINEGVRAHTKDGIDLGVEVATSDIREDEEEFEAKANAGGTMEITVDPLATGDISEPTRGDAPDLEGTLFDMSHYMSEVSLDRITEFETAQRQLEADRVDSLRRHMALSQEEFRQVYRDCDDTQRRLRRLQSLVERRLGFHLAISRIESHRMLCLVSYNNDYHSFWLKAKAKMEVTVIMQMVEMEMVKMEMVEMEIQMRMIEVLEKYQVKYATYTLLNNALTWWETHKRTIGDDAVFAMSWRELIKLMAEMVPEEEDRVEKFIGGHYRNDCPKLKDQNHGNKTGNKNGIGETRGKAYVLGGGDANPDSNVVMCAFLLNNHYAYVLFDSGVDRSFVLTTFSTLLDIIPNTLDVSYAIELADERTSKTNTVLRGYTLGLLGHPFNIDLMPVELGSFDVVIGMDWLAKHHAVIVCDEKIVRIPYGDEVFIVQEVMKKETKDKSEEKQLEDVPTVRDFLKVILEDFPGLPPT</sequence>
<protein>
    <submittedName>
        <fullName evidence="2">Reverse transcriptase domain-containing protein</fullName>
    </submittedName>
</protein>
<comment type="caution">
    <text evidence="2">The sequence shown here is derived from an EMBL/GenBank/DDBJ whole genome shotgun (WGS) entry which is preliminary data.</text>
</comment>
<evidence type="ECO:0000256" key="1">
    <source>
        <dbReference type="SAM" id="MobiDB-lite"/>
    </source>
</evidence>